<feature type="region of interest" description="Disordered" evidence="1">
    <location>
        <begin position="1"/>
        <end position="120"/>
    </location>
</feature>
<name>A0A6A5ZFK6_9PLEO</name>
<dbReference type="EMBL" id="ML977319">
    <property type="protein sequence ID" value="KAF2117201.1"/>
    <property type="molecule type" value="Genomic_DNA"/>
</dbReference>
<protein>
    <submittedName>
        <fullName evidence="2">Uncharacterized protein</fullName>
    </submittedName>
</protein>
<feature type="compositionally biased region" description="Polar residues" evidence="1">
    <location>
        <begin position="23"/>
        <end position="34"/>
    </location>
</feature>
<feature type="compositionally biased region" description="Basic and acidic residues" evidence="1">
    <location>
        <begin position="35"/>
        <end position="48"/>
    </location>
</feature>
<keyword evidence="3" id="KW-1185">Reference proteome</keyword>
<reference evidence="2" key="1">
    <citation type="journal article" date="2020" name="Stud. Mycol.">
        <title>101 Dothideomycetes genomes: a test case for predicting lifestyles and emergence of pathogens.</title>
        <authorList>
            <person name="Haridas S."/>
            <person name="Albert R."/>
            <person name="Binder M."/>
            <person name="Bloem J."/>
            <person name="Labutti K."/>
            <person name="Salamov A."/>
            <person name="Andreopoulos B."/>
            <person name="Baker S."/>
            <person name="Barry K."/>
            <person name="Bills G."/>
            <person name="Bluhm B."/>
            <person name="Cannon C."/>
            <person name="Castanera R."/>
            <person name="Culley D."/>
            <person name="Daum C."/>
            <person name="Ezra D."/>
            <person name="Gonzalez J."/>
            <person name="Henrissat B."/>
            <person name="Kuo A."/>
            <person name="Liang C."/>
            <person name="Lipzen A."/>
            <person name="Lutzoni F."/>
            <person name="Magnuson J."/>
            <person name="Mondo S."/>
            <person name="Nolan M."/>
            <person name="Ohm R."/>
            <person name="Pangilinan J."/>
            <person name="Park H.-J."/>
            <person name="Ramirez L."/>
            <person name="Alfaro M."/>
            <person name="Sun H."/>
            <person name="Tritt A."/>
            <person name="Yoshinaga Y."/>
            <person name="Zwiers L.-H."/>
            <person name="Turgeon B."/>
            <person name="Goodwin S."/>
            <person name="Spatafora J."/>
            <person name="Crous P."/>
            <person name="Grigoriev I."/>
        </authorList>
    </citation>
    <scope>NUCLEOTIDE SEQUENCE</scope>
    <source>
        <strain evidence="2">CBS 627.86</strain>
    </source>
</reference>
<gene>
    <name evidence="2" type="ORF">BDV96DRAFT_644634</name>
</gene>
<feature type="compositionally biased region" description="Basic and acidic residues" evidence="1">
    <location>
        <begin position="1"/>
        <end position="18"/>
    </location>
</feature>
<feature type="compositionally biased region" description="Basic residues" evidence="1">
    <location>
        <begin position="381"/>
        <end position="391"/>
    </location>
</feature>
<sequence>MGLDKTKNRRSGYIDRDAPPAAGTTSYAGYTSSLHECEPAERAADRGKTGWVTSDRQRLADCEGETEYKKEREKIGRRERSAQASRRPTGGRIVGRTLPPTIFPPKRKRESSEDASLEEPCKQPRTIVKNHGKHETDSIMVGEQDLEDTEEAIDDQDKYQVSGQTTRVRLTQLGVDYDGALGTGFQGDCTQYFLKPHEVQLPRFLNDDSIFCAGLVYEDADNDPALDPNAAVKDAHYGPHPTGLRCVKDRRWIVVDLYYAGRHWAVPVYTGHGTESQNIKNVDKKAERIALCNPKAKEEFKKLFKKRPLEMAEIYPGYEPMHPSSHADLAGLTHKRELSSMLPIGRLKLSELHRLRNEIGNLPKRKDTESEDAFKRARKYAAKVQPRHFPRAKSVQMSGTSTRSKVASANHASVLNHNMKSTSMVKVGQLNNDVQQGVTVSMMDASSVRAPPRSVKSYHDDIY</sequence>
<accession>A0A6A5ZFK6</accession>
<dbReference type="AlphaFoldDB" id="A0A6A5ZFK6"/>
<evidence type="ECO:0000313" key="2">
    <source>
        <dbReference type="EMBL" id="KAF2117201.1"/>
    </source>
</evidence>
<proteinExistence type="predicted"/>
<dbReference type="Proteomes" id="UP000799770">
    <property type="component" value="Unassembled WGS sequence"/>
</dbReference>
<evidence type="ECO:0000256" key="1">
    <source>
        <dbReference type="SAM" id="MobiDB-lite"/>
    </source>
</evidence>
<feature type="compositionally biased region" description="Basic and acidic residues" evidence="1">
    <location>
        <begin position="55"/>
        <end position="81"/>
    </location>
</feature>
<feature type="region of interest" description="Disordered" evidence="1">
    <location>
        <begin position="381"/>
        <end position="401"/>
    </location>
</feature>
<organism evidence="2 3">
    <name type="scientific">Lophiotrema nucula</name>
    <dbReference type="NCBI Taxonomy" id="690887"/>
    <lineage>
        <taxon>Eukaryota</taxon>
        <taxon>Fungi</taxon>
        <taxon>Dikarya</taxon>
        <taxon>Ascomycota</taxon>
        <taxon>Pezizomycotina</taxon>
        <taxon>Dothideomycetes</taxon>
        <taxon>Pleosporomycetidae</taxon>
        <taxon>Pleosporales</taxon>
        <taxon>Lophiotremataceae</taxon>
        <taxon>Lophiotrema</taxon>
    </lineage>
</organism>
<evidence type="ECO:0000313" key="3">
    <source>
        <dbReference type="Proteomes" id="UP000799770"/>
    </source>
</evidence>